<gene>
    <name evidence="2" type="ORF">EVJ58_g8831</name>
</gene>
<organism evidence="2 3">
    <name type="scientific">Rhodofomes roseus</name>
    <dbReference type="NCBI Taxonomy" id="34475"/>
    <lineage>
        <taxon>Eukaryota</taxon>
        <taxon>Fungi</taxon>
        <taxon>Dikarya</taxon>
        <taxon>Basidiomycota</taxon>
        <taxon>Agaricomycotina</taxon>
        <taxon>Agaricomycetes</taxon>
        <taxon>Polyporales</taxon>
        <taxon>Rhodofomes</taxon>
    </lineage>
</organism>
<feature type="region of interest" description="Disordered" evidence="1">
    <location>
        <begin position="206"/>
        <end position="234"/>
    </location>
</feature>
<comment type="caution">
    <text evidence="2">The sequence shown here is derived from an EMBL/GenBank/DDBJ whole genome shotgun (WGS) entry which is preliminary data.</text>
</comment>
<feature type="compositionally biased region" description="Polar residues" evidence="1">
    <location>
        <begin position="222"/>
        <end position="234"/>
    </location>
</feature>
<sequence length="234" mass="25849">MFFAFSSGKTRSPPAQSPIIQAYHDGHHVTRPGVPSSTVFAAESQKPSTHTSYQPAYSIEVDVVVEPTPELDEDGRRETWTVASQPSRQLARGHVVTIRTGSHVIETARVSKAVTLMRHWVTFRLTGGKAGLQIRVPIPWARLCDLDGYRHTLAYHTLPLLPEPHISFLTKPDFQNPDSNPYEFDITPGAVARLRTRLAKDPTTKDLIESHHGGDGAVAVYNGSSPRGGQRQTR</sequence>
<dbReference type="EMBL" id="SEKV01000691">
    <property type="protein sequence ID" value="TFY54495.1"/>
    <property type="molecule type" value="Genomic_DNA"/>
</dbReference>
<dbReference type="Proteomes" id="UP000298390">
    <property type="component" value="Unassembled WGS sequence"/>
</dbReference>
<evidence type="ECO:0000256" key="1">
    <source>
        <dbReference type="SAM" id="MobiDB-lite"/>
    </source>
</evidence>
<evidence type="ECO:0000313" key="3">
    <source>
        <dbReference type="Proteomes" id="UP000298390"/>
    </source>
</evidence>
<proteinExistence type="predicted"/>
<accession>A0A4Y9XWP7</accession>
<name>A0A4Y9XWP7_9APHY</name>
<reference evidence="2 3" key="1">
    <citation type="submission" date="2019-01" db="EMBL/GenBank/DDBJ databases">
        <title>Genome sequencing of the rare red list fungi Fomitopsis rosea.</title>
        <authorList>
            <person name="Buettner E."/>
            <person name="Kellner H."/>
        </authorList>
    </citation>
    <scope>NUCLEOTIDE SEQUENCE [LARGE SCALE GENOMIC DNA]</scope>
    <source>
        <strain evidence="2 3">DSM 105464</strain>
    </source>
</reference>
<evidence type="ECO:0000313" key="2">
    <source>
        <dbReference type="EMBL" id="TFY54495.1"/>
    </source>
</evidence>
<protein>
    <submittedName>
        <fullName evidence="2">Uncharacterized protein</fullName>
    </submittedName>
</protein>
<dbReference type="AlphaFoldDB" id="A0A4Y9XWP7"/>